<accession>A0A516TPB4</accession>
<reference evidence="2" key="1">
    <citation type="submission" date="2019-03" db="EMBL/GenBank/DDBJ databases">
        <title>Complete genome of Methylacidiphilum kamchatkense Kam1.</title>
        <authorList>
            <person name="Kruse T."/>
            <person name="Murarilal Ratnadevi C."/>
            <person name="Erikstad H.-A."/>
            <person name="Birkeland N.-K."/>
        </authorList>
    </citation>
    <scope>NUCLEOTIDE SEQUENCE [LARGE SCALE GENOMIC DNA]</scope>
    <source>
        <strain evidence="2">kam1</strain>
    </source>
</reference>
<evidence type="ECO:0000313" key="2">
    <source>
        <dbReference type="Proteomes" id="UP000315925"/>
    </source>
</evidence>
<protein>
    <submittedName>
        <fullName evidence="1">Uncharacterized protein</fullName>
    </submittedName>
</protein>
<dbReference type="SUPFAM" id="SSF52540">
    <property type="entry name" value="P-loop containing nucleoside triphosphate hydrolases"/>
    <property type="match status" value="1"/>
</dbReference>
<dbReference type="AlphaFoldDB" id="A0A516TPB4"/>
<proteinExistence type="predicted"/>
<dbReference type="RefSeq" id="WP_143958382.1">
    <property type="nucleotide sequence ID" value="NZ_CP037899.1"/>
</dbReference>
<gene>
    <name evidence="1" type="ORF">kam1_1842</name>
</gene>
<sequence length="648" mass="75023">MIGLFNSKKENNLDWNIFFGSHSYDPRKISPTVKGIGKESFTQIVNLFSSQKREVEKKIIVFYSTSNGVGKSHLVGRLFQYFSPNFFLVSLPPLFSQSGFFQYLRHCIYNELLFPEKSGSTGCWPGQANQRDVLAYGILLELVNEAAQKNKSLHRKIRSALVFLKKNPTSLLPEEVVPEWVEWLKRDFHFVLPLLEKVLTGWGAFANDPRDWIKVIYGFSVLGQDKRITEMCKNWFLGEPFVSPEPSFFDIPYKPLKIDKEEEAKLKIKDLFHLSSRVRPFLLVFDHWDHILHSESLLDRFFCFLSDLFSFPNRFLLIVGNEPLLQALQTSSQIYPHLLTIRMEVPTKEEMVAVGGSRLAMIKGLKKEKKMALEQLCRYYEGPTAFPAFFEFGYNTILPQLRNPQISTMPYFETVLLEAKLAIELNPRLLPFQAPMSWFLTTAARTISWITVVILEQPYFDLCWTVDSHLYWLSLKPFSSFLTETFLSELNKKKIDSNLSLICFLPPTISPTFHSKLKEAKDLPVQFQLVDFEKFTEISALYLLYITAYRDTLFEQSGIKEQIETLARYLISKQDPQLKPSYEEDLQQTVYEIVRDTVRDKKSVGFSSLQESLPLKLTRKDILRAAGFSPEILVVPSLSGLPHFLWIH</sequence>
<name>A0A516TPB4_9BACT</name>
<dbReference type="KEGG" id="mkc:kam1_1842"/>
<dbReference type="EMBL" id="CP037899">
    <property type="protein sequence ID" value="QDQ43055.1"/>
    <property type="molecule type" value="Genomic_DNA"/>
</dbReference>
<dbReference type="Proteomes" id="UP000315925">
    <property type="component" value="Chromosome"/>
</dbReference>
<dbReference type="InterPro" id="IPR027417">
    <property type="entry name" value="P-loop_NTPase"/>
</dbReference>
<organism evidence="1 2">
    <name type="scientific">Methylacidiphilum kamchatkense Kam1</name>
    <dbReference type="NCBI Taxonomy" id="1202785"/>
    <lineage>
        <taxon>Bacteria</taxon>
        <taxon>Pseudomonadati</taxon>
        <taxon>Verrucomicrobiota</taxon>
        <taxon>Methylacidiphilae</taxon>
        <taxon>Methylacidiphilales</taxon>
        <taxon>Methylacidiphilaceae</taxon>
        <taxon>Methylacidiphilum (ex Ratnadevi et al. 2023)</taxon>
    </lineage>
</organism>
<evidence type="ECO:0000313" key="1">
    <source>
        <dbReference type="EMBL" id="QDQ43055.1"/>
    </source>
</evidence>